<dbReference type="SUPFAM" id="SSF52833">
    <property type="entry name" value="Thioredoxin-like"/>
    <property type="match status" value="1"/>
</dbReference>
<dbReference type="GO" id="GO:0016853">
    <property type="term" value="F:isomerase activity"/>
    <property type="evidence" value="ECO:0007669"/>
    <property type="project" value="UniProtKB-KW"/>
</dbReference>
<proteinExistence type="predicted"/>
<evidence type="ECO:0000313" key="2">
    <source>
        <dbReference type="EMBL" id="BAU87881.1"/>
    </source>
</evidence>
<dbReference type="Gene3D" id="3.40.30.10">
    <property type="entry name" value="Glutaredoxin"/>
    <property type="match status" value="1"/>
</dbReference>
<evidence type="ECO:0000259" key="1">
    <source>
        <dbReference type="Pfam" id="PF01323"/>
    </source>
</evidence>
<dbReference type="KEGG" id="slau:SLA_7015"/>
<name>A0A160P994_STRLU</name>
<dbReference type="GO" id="GO:0016491">
    <property type="term" value="F:oxidoreductase activity"/>
    <property type="evidence" value="ECO:0007669"/>
    <property type="project" value="InterPro"/>
</dbReference>
<dbReference type="Proteomes" id="UP000217676">
    <property type="component" value="Chromosome"/>
</dbReference>
<gene>
    <name evidence="2" type="ORF">SLA_7015</name>
</gene>
<organism evidence="2 3">
    <name type="scientific">Streptomyces laurentii</name>
    <dbReference type="NCBI Taxonomy" id="39478"/>
    <lineage>
        <taxon>Bacteria</taxon>
        <taxon>Bacillati</taxon>
        <taxon>Actinomycetota</taxon>
        <taxon>Actinomycetes</taxon>
        <taxon>Kitasatosporales</taxon>
        <taxon>Streptomycetaceae</taxon>
        <taxon>Streptomyces</taxon>
    </lineage>
</organism>
<dbReference type="InterPro" id="IPR036249">
    <property type="entry name" value="Thioredoxin-like_sf"/>
</dbReference>
<dbReference type="RefSeq" id="WP_359874781.1">
    <property type="nucleotide sequence ID" value="NZ_JBEYHT010000009.1"/>
</dbReference>
<dbReference type="AlphaFoldDB" id="A0A160P994"/>
<feature type="domain" description="DSBA-like thioredoxin" evidence="1">
    <location>
        <begin position="4"/>
        <end position="63"/>
    </location>
</feature>
<dbReference type="InterPro" id="IPR001853">
    <property type="entry name" value="DSBA-like_thioredoxin_dom"/>
</dbReference>
<keyword evidence="3" id="KW-1185">Reference proteome</keyword>
<dbReference type="Pfam" id="PF01323">
    <property type="entry name" value="DSBA"/>
    <property type="match status" value="1"/>
</dbReference>
<protein>
    <submittedName>
        <fullName evidence="2">Polyketide biosynthesis dithiol-disulfide isomerase-like protein</fullName>
    </submittedName>
</protein>
<sequence length="109" mass="11966">MRHIEVWADVVCAWAYIGKRRLALALEEWDGEPVEVVWRPFRIDPMAPARAEPLEDALRDPVVDTTLQGCAPEATTAENQARVSEIAAAEGLGRTGARRGGLRVTTRTG</sequence>
<evidence type="ECO:0000313" key="3">
    <source>
        <dbReference type="Proteomes" id="UP000217676"/>
    </source>
</evidence>
<keyword evidence="2" id="KW-0413">Isomerase</keyword>
<reference evidence="2 3" key="1">
    <citation type="journal article" date="2016" name="Genome Announc.">
        <title>Complete Genome Sequence of Thiostrepton-Producing Streptomyces laurentii ATCC 31255.</title>
        <authorList>
            <person name="Doi K."/>
            <person name="Fujino Y."/>
            <person name="Nagayoshi Y."/>
            <person name="Ohshima T."/>
            <person name="Ogata S."/>
        </authorList>
    </citation>
    <scope>NUCLEOTIDE SEQUENCE [LARGE SCALE GENOMIC DNA]</scope>
    <source>
        <strain evidence="2 3">ATCC 31255</strain>
    </source>
</reference>
<dbReference type="EMBL" id="AP017424">
    <property type="protein sequence ID" value="BAU87881.1"/>
    <property type="molecule type" value="Genomic_DNA"/>
</dbReference>
<accession>A0A160P994</accession>